<dbReference type="eggNOG" id="COG2204">
    <property type="taxonomic scope" value="Bacteria"/>
</dbReference>
<dbReference type="Gene3D" id="3.40.50.300">
    <property type="entry name" value="P-loop containing nucleotide triphosphate hydrolases"/>
    <property type="match status" value="1"/>
</dbReference>
<dbReference type="SUPFAM" id="SSF52540">
    <property type="entry name" value="P-loop containing nucleoside triphosphate hydrolases"/>
    <property type="match status" value="1"/>
</dbReference>
<dbReference type="PROSITE" id="PS00676">
    <property type="entry name" value="SIGMA54_INTERACT_2"/>
    <property type="match status" value="1"/>
</dbReference>
<keyword evidence="5" id="KW-0804">Transcription</keyword>
<dbReference type="InterPro" id="IPR025943">
    <property type="entry name" value="Sigma_54_int_dom_ATP-bd_2"/>
</dbReference>
<organism evidence="8 9">
    <name type="scientific">Pseudodesulfovibrio aespoeensis (strain ATCC 700646 / DSM 10631 / Aspo-2)</name>
    <name type="common">Desulfovibrio aespoeensis</name>
    <dbReference type="NCBI Taxonomy" id="643562"/>
    <lineage>
        <taxon>Bacteria</taxon>
        <taxon>Pseudomonadati</taxon>
        <taxon>Thermodesulfobacteriota</taxon>
        <taxon>Desulfovibrionia</taxon>
        <taxon>Desulfovibrionales</taxon>
        <taxon>Desulfovibrionaceae</taxon>
    </lineage>
</organism>
<dbReference type="GO" id="GO:0005524">
    <property type="term" value="F:ATP binding"/>
    <property type="evidence" value="ECO:0007669"/>
    <property type="project" value="UniProtKB-KW"/>
</dbReference>
<dbReference type="GO" id="GO:0006355">
    <property type="term" value="P:regulation of DNA-templated transcription"/>
    <property type="evidence" value="ECO:0007669"/>
    <property type="project" value="InterPro"/>
</dbReference>
<dbReference type="AlphaFoldDB" id="E6VUK2"/>
<feature type="domain" description="Sigma-54 factor interaction" evidence="7">
    <location>
        <begin position="477"/>
        <end position="706"/>
    </location>
</feature>
<dbReference type="Pfam" id="PF00158">
    <property type="entry name" value="Sigma54_activat"/>
    <property type="match status" value="1"/>
</dbReference>
<dbReference type="SMART" id="SM00382">
    <property type="entry name" value="AAA"/>
    <property type="match status" value="1"/>
</dbReference>
<keyword evidence="1" id="KW-0547">Nucleotide-binding</keyword>
<dbReference type="Gene3D" id="6.10.340.10">
    <property type="match status" value="1"/>
</dbReference>
<reference evidence="8 9" key="2">
    <citation type="journal article" date="2014" name="Genome Announc.">
        <title>Complete Genome Sequence of the Subsurface, Mesophilic Sulfate-Reducing Bacterium Desulfovibrio aespoeensis Aspo-2.</title>
        <authorList>
            <person name="Pedersen K."/>
            <person name="Bengtsson A."/>
            <person name="Edlund J."/>
            <person name="Rabe L."/>
            <person name="Hazen T."/>
            <person name="Chakraborty R."/>
            <person name="Goodwin L."/>
            <person name="Shapiro N."/>
        </authorList>
    </citation>
    <scope>NUCLEOTIDE SEQUENCE [LARGE SCALE GENOMIC DNA]</scope>
    <source>
        <strain evidence="9">ATCC 700646 / DSM 10631 / Aspo-2</strain>
    </source>
</reference>
<dbReference type="InterPro" id="IPR058031">
    <property type="entry name" value="AAA_lid_NorR"/>
</dbReference>
<proteinExistence type="predicted"/>
<dbReference type="GO" id="GO:0003677">
    <property type="term" value="F:DNA binding"/>
    <property type="evidence" value="ECO:0007669"/>
    <property type="project" value="UniProtKB-KW"/>
</dbReference>
<keyword evidence="9" id="KW-1185">Reference proteome</keyword>
<dbReference type="Gene3D" id="1.10.8.60">
    <property type="match status" value="1"/>
</dbReference>
<feature type="transmembrane region" description="Helical" evidence="6">
    <location>
        <begin position="25"/>
        <end position="45"/>
    </location>
</feature>
<evidence type="ECO:0000256" key="3">
    <source>
        <dbReference type="ARBA" id="ARBA00023015"/>
    </source>
</evidence>
<evidence type="ECO:0000256" key="5">
    <source>
        <dbReference type="ARBA" id="ARBA00023163"/>
    </source>
</evidence>
<evidence type="ECO:0000313" key="8">
    <source>
        <dbReference type="EMBL" id="ADU61147.1"/>
    </source>
</evidence>
<dbReference type="FunFam" id="3.40.50.300:FF:000006">
    <property type="entry name" value="DNA-binding transcriptional regulator NtrC"/>
    <property type="match status" value="1"/>
</dbReference>
<dbReference type="Pfam" id="PF25601">
    <property type="entry name" value="AAA_lid_14"/>
    <property type="match status" value="1"/>
</dbReference>
<keyword evidence="3" id="KW-0805">Transcription regulation</keyword>
<evidence type="ECO:0000256" key="1">
    <source>
        <dbReference type="ARBA" id="ARBA00022741"/>
    </source>
</evidence>
<dbReference type="InterPro" id="IPR027417">
    <property type="entry name" value="P-loop_NTPase"/>
</dbReference>
<evidence type="ECO:0000259" key="7">
    <source>
        <dbReference type="PROSITE" id="PS50045"/>
    </source>
</evidence>
<dbReference type="PANTHER" id="PTHR32071:SF117">
    <property type="entry name" value="PTS-DEPENDENT DIHYDROXYACETONE KINASE OPERON REGULATORY PROTEIN-RELATED"/>
    <property type="match status" value="1"/>
</dbReference>
<gene>
    <name evidence="8" type="ordered locus">Daes_0120</name>
</gene>
<keyword evidence="6" id="KW-1133">Transmembrane helix</keyword>
<dbReference type="InterPro" id="IPR025944">
    <property type="entry name" value="Sigma_54_int_dom_CS"/>
</dbReference>
<reference evidence="9" key="1">
    <citation type="submission" date="2010-12" db="EMBL/GenBank/DDBJ databases">
        <title>Complete sequence of Desulfovibrio aespoeensis Aspo-2.</title>
        <authorList>
            <consortium name="US DOE Joint Genome Institute"/>
            <person name="Lucas S."/>
            <person name="Copeland A."/>
            <person name="Lapidus A."/>
            <person name="Cheng J.-F."/>
            <person name="Goodwin L."/>
            <person name="Pitluck S."/>
            <person name="Chertkov O."/>
            <person name="Misra M."/>
            <person name="Detter J.C."/>
            <person name="Han C."/>
            <person name="Tapia R."/>
            <person name="Land M."/>
            <person name="Hauser L."/>
            <person name="Kyrpides N."/>
            <person name="Ivanova N."/>
            <person name="Ovchinnikova G."/>
            <person name="Pedersen K."/>
            <person name="Jagevall S."/>
            <person name="Hazen T."/>
            <person name="Woyke T."/>
        </authorList>
    </citation>
    <scope>NUCLEOTIDE SEQUENCE [LARGE SCALE GENOMIC DNA]</scope>
    <source>
        <strain evidence="9">ATCC 700646 / DSM 10631 / Aspo-2</strain>
    </source>
</reference>
<dbReference type="InterPro" id="IPR002078">
    <property type="entry name" value="Sigma_54_int"/>
</dbReference>
<sequence>MRQDGQASGHGIFRWFLSLSLRRKLLFTLLPTLMGILLITGYLNYQISNRYTEIGLERTARLQALAMAHEVEIRLGAYRQELLFIAHGQLDAQSLRDHLARKDASGGLPVRELAFFSPELTGHIFMVACGSAAFEVPEPMLHAVKPSHFLHFEALSRLAPGEVMLFPVEEAEYPFPLETNANNRVFSPVIRMATVVPVGDSGQRGYLFLGFEARELRNILSIFNSTRSPLHAFSRSNELRFSYMIDTDGWMLFQSESIEQSGAEISTMLARGGHEGTLGKPGLATAFLPDKADAAYWDMITDIRAGQQNCLILKDQDKSLNQVNSHFLAYAPVRFYGGGGGQAQVVGGIAFVDRSQLTLVAGYRHLDVMFIITITTIGIMTLLVYLLSRYITLPIFQLARAVRDMDLTRPEEVELPAAGFETNNLKAAVNSLVARLRDQMEQTWRKDQELLLVSMQERASIDESHTDGGAISPLPEIIGSGVKIAQMKSDILKAARVDVDVLVVGETGTGKQLAAEAIHNHSARSGRPFISINCGALDENLLLDTLFGHTKGAYTEAKGERKGAFLEADGGTLFLDEIQATSPMGQQALLRAIAMRKIKPLGSDREVDVNVRLIAATNVDLTAMIEDRTFREDLYYRLRVLTINVPPLREHRESIPSLALYYLRQAEALVGKVGLALSRGAIEKMNAYGWPGNIRELVNCITRAAVMVENEVIQANDIQLEEERLADWHPLTLSSVPVAAPAAAWGGDVSADPPFAAAATPSAKPASGPDPALHPSGIRLNERQSKVYPLLVARGGITRSEYQDFVGDGLPSRTAIYDLNDLVKKGCLVKVGSGPATRYELKMARKPSRN</sequence>
<keyword evidence="6" id="KW-0472">Membrane</keyword>
<keyword evidence="4" id="KW-0238">DNA-binding</keyword>
<dbReference type="EMBL" id="CP002431">
    <property type="protein sequence ID" value="ADU61147.1"/>
    <property type="molecule type" value="Genomic_DNA"/>
</dbReference>
<protein>
    <submittedName>
        <fullName evidence="8">Sigma-54 factor interaction domain-containing protein</fullName>
    </submittedName>
</protein>
<evidence type="ECO:0000256" key="4">
    <source>
        <dbReference type="ARBA" id="ARBA00023125"/>
    </source>
</evidence>
<accession>E6VUK2</accession>
<evidence type="ECO:0000313" key="9">
    <source>
        <dbReference type="Proteomes" id="UP000002191"/>
    </source>
</evidence>
<feature type="transmembrane region" description="Helical" evidence="6">
    <location>
        <begin position="368"/>
        <end position="387"/>
    </location>
</feature>
<evidence type="ECO:0000256" key="6">
    <source>
        <dbReference type="SAM" id="Phobius"/>
    </source>
</evidence>
<dbReference type="PROSITE" id="PS00688">
    <property type="entry name" value="SIGMA54_INTERACT_3"/>
    <property type="match status" value="1"/>
</dbReference>
<dbReference type="PROSITE" id="PS50045">
    <property type="entry name" value="SIGMA54_INTERACT_4"/>
    <property type="match status" value="1"/>
</dbReference>
<dbReference type="CDD" id="cd00009">
    <property type="entry name" value="AAA"/>
    <property type="match status" value="1"/>
</dbReference>
<dbReference type="PANTHER" id="PTHR32071">
    <property type="entry name" value="TRANSCRIPTIONAL REGULATORY PROTEIN"/>
    <property type="match status" value="1"/>
</dbReference>
<keyword evidence="2" id="KW-0067">ATP-binding</keyword>
<name>E6VUK2_PSEA9</name>
<dbReference type="STRING" id="643562.Daes_0120"/>
<keyword evidence="6" id="KW-0812">Transmembrane</keyword>
<dbReference type="HOGENOM" id="CLU_016568_0_0_7"/>
<dbReference type="KEGG" id="das:Daes_0120"/>
<evidence type="ECO:0000256" key="2">
    <source>
        <dbReference type="ARBA" id="ARBA00022840"/>
    </source>
</evidence>
<dbReference type="InterPro" id="IPR003593">
    <property type="entry name" value="AAA+_ATPase"/>
</dbReference>
<dbReference type="Proteomes" id="UP000002191">
    <property type="component" value="Chromosome"/>
</dbReference>